<evidence type="ECO:0000313" key="2">
    <source>
        <dbReference type="Proteomes" id="UP000193920"/>
    </source>
</evidence>
<keyword evidence="2" id="KW-1185">Reference proteome</keyword>
<dbReference type="InterPro" id="IPR036770">
    <property type="entry name" value="Ankyrin_rpt-contain_sf"/>
</dbReference>
<sequence>MIQLLSNYAKNNAISIINEKNDSYDYPFLYAVKMNSIEIVKLLLKYARECQVLLEIEDDYFYKPNENTEDEKFINPLLCSIEHDNKEIVKLIMDYANETNITLEINRNHLIDRPIEMINYPLICAIKKNNFEIVKLLMDYANKNNIVLDLHEKYNNRIFEFEFGKEYISNVIVSRAKYPISSAIENQNTEIMKLLIQYSKKNNIKLYINEKYINVMNNNLIKNKKKIKEIIFLQK</sequence>
<protein>
    <recommendedName>
        <fullName evidence="3">Ankyrin</fullName>
    </recommendedName>
</protein>
<gene>
    <name evidence="1" type="ORF">LY90DRAFT_504464</name>
</gene>
<dbReference type="Pfam" id="PF00023">
    <property type="entry name" value="Ank"/>
    <property type="match status" value="1"/>
</dbReference>
<evidence type="ECO:0000313" key="1">
    <source>
        <dbReference type="EMBL" id="ORY67988.1"/>
    </source>
</evidence>
<dbReference type="SUPFAM" id="SSF48403">
    <property type="entry name" value="Ankyrin repeat"/>
    <property type="match status" value="1"/>
</dbReference>
<dbReference type="SMART" id="SM00248">
    <property type="entry name" value="ANK"/>
    <property type="match status" value="4"/>
</dbReference>
<dbReference type="PANTHER" id="PTHR24118">
    <property type="entry name" value="POTE ANKYRIN DOMAIN"/>
    <property type="match status" value="1"/>
</dbReference>
<dbReference type="Proteomes" id="UP000193920">
    <property type="component" value="Unassembled WGS sequence"/>
</dbReference>
<organism evidence="1 2">
    <name type="scientific">Neocallimastix californiae</name>
    <dbReference type="NCBI Taxonomy" id="1754190"/>
    <lineage>
        <taxon>Eukaryota</taxon>
        <taxon>Fungi</taxon>
        <taxon>Fungi incertae sedis</taxon>
        <taxon>Chytridiomycota</taxon>
        <taxon>Chytridiomycota incertae sedis</taxon>
        <taxon>Neocallimastigomycetes</taxon>
        <taxon>Neocallimastigales</taxon>
        <taxon>Neocallimastigaceae</taxon>
        <taxon>Neocallimastix</taxon>
    </lineage>
</organism>
<dbReference type="InterPro" id="IPR002110">
    <property type="entry name" value="Ankyrin_rpt"/>
</dbReference>
<dbReference type="PANTHER" id="PTHR24118:SF99">
    <property type="entry name" value="POTE ANKYRIN DOMAIN FAMILY MEMBER 3C-RELATED"/>
    <property type="match status" value="1"/>
</dbReference>
<proteinExistence type="predicted"/>
<name>A0A1Y2E8U7_9FUNG</name>
<comment type="caution">
    <text evidence="1">The sequence shown here is derived from an EMBL/GenBank/DDBJ whole genome shotgun (WGS) entry which is preliminary data.</text>
</comment>
<dbReference type="EMBL" id="MCOG01000047">
    <property type="protein sequence ID" value="ORY67988.1"/>
    <property type="molecule type" value="Genomic_DNA"/>
</dbReference>
<dbReference type="OrthoDB" id="10058042at2759"/>
<reference evidence="1 2" key="1">
    <citation type="submission" date="2016-08" db="EMBL/GenBank/DDBJ databases">
        <title>A Parts List for Fungal Cellulosomes Revealed by Comparative Genomics.</title>
        <authorList>
            <consortium name="DOE Joint Genome Institute"/>
            <person name="Haitjema C.H."/>
            <person name="Gilmore S.P."/>
            <person name="Henske J.K."/>
            <person name="Solomon K.V."/>
            <person name="De Groot R."/>
            <person name="Kuo A."/>
            <person name="Mondo S.J."/>
            <person name="Salamov A.A."/>
            <person name="Labutti K."/>
            <person name="Zhao Z."/>
            <person name="Chiniquy J."/>
            <person name="Barry K."/>
            <person name="Brewer H.M."/>
            <person name="Purvine S.O."/>
            <person name="Wright A.T."/>
            <person name="Boxma B."/>
            <person name="Van Alen T."/>
            <person name="Hackstein J.H."/>
            <person name="Baker S.E."/>
            <person name="Grigoriev I.V."/>
            <person name="O'Malley M.A."/>
        </authorList>
    </citation>
    <scope>NUCLEOTIDE SEQUENCE [LARGE SCALE GENOMIC DNA]</scope>
    <source>
        <strain evidence="1 2">G1</strain>
    </source>
</reference>
<evidence type="ECO:0008006" key="3">
    <source>
        <dbReference type="Google" id="ProtNLM"/>
    </source>
</evidence>
<dbReference type="AlphaFoldDB" id="A0A1Y2E8U7"/>
<accession>A0A1Y2E8U7</accession>
<dbReference type="Gene3D" id="1.25.40.20">
    <property type="entry name" value="Ankyrin repeat-containing domain"/>
    <property type="match status" value="1"/>
</dbReference>